<dbReference type="InterPro" id="IPR017853">
    <property type="entry name" value="GH"/>
</dbReference>
<keyword evidence="5" id="KW-0326">Glycosidase</keyword>
<dbReference type="PANTHER" id="PTHR11452:SF75">
    <property type="entry name" value="ALPHA-GALACTOSIDASE MEL1"/>
    <property type="match status" value="1"/>
</dbReference>
<organism evidence="6 7">
    <name type="scientific">Dentiscutata erythropus</name>
    <dbReference type="NCBI Taxonomy" id="1348616"/>
    <lineage>
        <taxon>Eukaryota</taxon>
        <taxon>Fungi</taxon>
        <taxon>Fungi incertae sedis</taxon>
        <taxon>Mucoromycota</taxon>
        <taxon>Glomeromycotina</taxon>
        <taxon>Glomeromycetes</taxon>
        <taxon>Diversisporales</taxon>
        <taxon>Gigasporaceae</taxon>
        <taxon>Dentiscutata</taxon>
    </lineage>
</organism>
<comment type="catalytic activity">
    <reaction evidence="1">
        <text>Hydrolysis of terminal, non-reducing alpha-D-galactose residues in alpha-D-galactosides, including galactose oligosaccharides, galactomannans and galactolipids.</text>
        <dbReference type="EC" id="3.2.1.22"/>
    </reaction>
</comment>
<name>A0A9N9JA78_9GLOM</name>
<evidence type="ECO:0000313" key="6">
    <source>
        <dbReference type="EMBL" id="CAG8771971.1"/>
    </source>
</evidence>
<dbReference type="EC" id="3.2.1.22" evidence="3"/>
<keyword evidence="4" id="KW-0378">Hydrolase</keyword>
<keyword evidence="7" id="KW-1185">Reference proteome</keyword>
<evidence type="ECO:0000256" key="3">
    <source>
        <dbReference type="ARBA" id="ARBA00012755"/>
    </source>
</evidence>
<comment type="similarity">
    <text evidence="2">Belongs to the glycosyl hydrolase 27 family.</text>
</comment>
<reference evidence="6" key="1">
    <citation type="submission" date="2021-06" db="EMBL/GenBank/DDBJ databases">
        <authorList>
            <person name="Kallberg Y."/>
            <person name="Tangrot J."/>
            <person name="Rosling A."/>
        </authorList>
    </citation>
    <scope>NUCLEOTIDE SEQUENCE</scope>
    <source>
        <strain evidence="6">MA453B</strain>
    </source>
</reference>
<dbReference type="Pfam" id="PF16499">
    <property type="entry name" value="Melibiase_2"/>
    <property type="match status" value="1"/>
</dbReference>
<comment type="caution">
    <text evidence="6">The sequence shown here is derived from an EMBL/GenBank/DDBJ whole genome shotgun (WGS) entry which is preliminary data.</text>
</comment>
<dbReference type="Proteomes" id="UP000789405">
    <property type="component" value="Unassembled WGS sequence"/>
</dbReference>
<dbReference type="OrthoDB" id="5795902at2759"/>
<evidence type="ECO:0000313" key="7">
    <source>
        <dbReference type="Proteomes" id="UP000789405"/>
    </source>
</evidence>
<dbReference type="SUPFAM" id="SSF51445">
    <property type="entry name" value="(Trans)glycosidases"/>
    <property type="match status" value="1"/>
</dbReference>
<evidence type="ECO:0000256" key="5">
    <source>
        <dbReference type="ARBA" id="ARBA00023295"/>
    </source>
</evidence>
<proteinExistence type="inferred from homology"/>
<evidence type="ECO:0000256" key="1">
    <source>
        <dbReference type="ARBA" id="ARBA00001255"/>
    </source>
</evidence>
<feature type="non-terminal residue" evidence="6">
    <location>
        <position position="1"/>
    </location>
</feature>
<sequence length="156" mass="18022">NGYGFKSPPMGWNPYNFFTFAYNETIIKQQADIIATIGYLDVGFRYINLDLAEYIHSKGLLFGIYSDAGNETCGGLPDHLYIIDHKEIDAKIFVEWGVDYLKYDNCFSQGRPEQERYQKMGKALKDATKGTNKTIFYSICEWEQSDPWLWEPDIGN</sequence>
<evidence type="ECO:0000256" key="2">
    <source>
        <dbReference type="ARBA" id="ARBA00009743"/>
    </source>
</evidence>
<protein>
    <recommendedName>
        <fullName evidence="3">alpha-galactosidase</fullName>
        <ecNumber evidence="3">3.2.1.22</ecNumber>
    </recommendedName>
</protein>
<dbReference type="InterPro" id="IPR013785">
    <property type="entry name" value="Aldolase_TIM"/>
</dbReference>
<dbReference type="GO" id="GO:0005975">
    <property type="term" value="P:carbohydrate metabolic process"/>
    <property type="evidence" value="ECO:0007669"/>
    <property type="project" value="InterPro"/>
</dbReference>
<dbReference type="Gene3D" id="3.20.20.70">
    <property type="entry name" value="Aldolase class I"/>
    <property type="match status" value="2"/>
</dbReference>
<accession>A0A9N9JA78</accession>
<dbReference type="InterPro" id="IPR002241">
    <property type="entry name" value="Glyco_hydro_27"/>
</dbReference>
<evidence type="ECO:0000256" key="4">
    <source>
        <dbReference type="ARBA" id="ARBA00022801"/>
    </source>
</evidence>
<dbReference type="GO" id="GO:0004557">
    <property type="term" value="F:alpha-galactosidase activity"/>
    <property type="evidence" value="ECO:0007669"/>
    <property type="project" value="UniProtKB-EC"/>
</dbReference>
<feature type="non-terminal residue" evidence="6">
    <location>
        <position position="156"/>
    </location>
</feature>
<dbReference type="EMBL" id="CAJVPY010019544">
    <property type="protein sequence ID" value="CAG8771971.1"/>
    <property type="molecule type" value="Genomic_DNA"/>
</dbReference>
<dbReference type="AlphaFoldDB" id="A0A9N9JA78"/>
<gene>
    <name evidence="6" type="ORF">DERYTH_LOCUS18777</name>
</gene>
<dbReference type="PANTHER" id="PTHR11452">
    <property type="entry name" value="ALPHA-GALACTOSIDASE/ALPHA-N-ACETYLGALACTOSAMINIDASE"/>
    <property type="match status" value="1"/>
</dbReference>